<dbReference type="GO" id="GO:0006508">
    <property type="term" value="P:proteolysis"/>
    <property type="evidence" value="ECO:0007669"/>
    <property type="project" value="UniProtKB-KW"/>
</dbReference>
<dbReference type="PROSITE" id="PS51786">
    <property type="entry name" value="LON_PROTEOLYTIC"/>
    <property type="match status" value="1"/>
</dbReference>
<proteinExistence type="inferred from homology"/>
<keyword evidence="1" id="KW-0645">Protease</keyword>
<organism evidence="3 4">
    <name type="scientific">Corynebacterium hindlerae</name>
    <dbReference type="NCBI Taxonomy" id="699041"/>
    <lineage>
        <taxon>Bacteria</taxon>
        <taxon>Bacillati</taxon>
        <taxon>Actinomycetota</taxon>
        <taxon>Actinomycetes</taxon>
        <taxon>Mycobacteriales</taxon>
        <taxon>Corynebacteriaceae</taxon>
        <taxon>Corynebacterium</taxon>
    </lineage>
</organism>
<evidence type="ECO:0000313" key="3">
    <source>
        <dbReference type="EMBL" id="QMV85909.1"/>
    </source>
</evidence>
<dbReference type="Gene3D" id="2.30.42.10">
    <property type="match status" value="1"/>
</dbReference>
<evidence type="ECO:0000256" key="1">
    <source>
        <dbReference type="PROSITE-ProRule" id="PRU01122"/>
    </source>
</evidence>
<keyword evidence="1" id="KW-0720">Serine protease</keyword>
<dbReference type="Proteomes" id="UP000515570">
    <property type="component" value="Chromosome"/>
</dbReference>
<dbReference type="SUPFAM" id="SSF54211">
    <property type="entry name" value="Ribosomal protein S5 domain 2-like"/>
    <property type="match status" value="1"/>
</dbReference>
<accession>A0A7G5FH18</accession>
<evidence type="ECO:0000259" key="2">
    <source>
        <dbReference type="PROSITE" id="PS51786"/>
    </source>
</evidence>
<dbReference type="InterPro" id="IPR008269">
    <property type="entry name" value="Lon_proteolytic"/>
</dbReference>
<dbReference type="PANTHER" id="PTHR10046">
    <property type="entry name" value="ATP DEPENDENT LON PROTEASE FAMILY MEMBER"/>
    <property type="match status" value="1"/>
</dbReference>
<dbReference type="RefSeq" id="WP_182386725.1">
    <property type="nucleotide sequence ID" value="NZ_CP059833.1"/>
</dbReference>
<dbReference type="GO" id="GO:0004176">
    <property type="term" value="F:ATP-dependent peptidase activity"/>
    <property type="evidence" value="ECO:0007669"/>
    <property type="project" value="UniProtKB-UniRule"/>
</dbReference>
<feature type="active site" evidence="1">
    <location>
        <position position="288"/>
    </location>
</feature>
<keyword evidence="1" id="KW-0378">Hydrolase</keyword>
<feature type="domain" description="Lon proteolytic" evidence="2">
    <location>
        <begin position="237"/>
        <end position="336"/>
    </location>
</feature>
<comment type="similarity">
    <text evidence="1">Belongs to the peptidase S16 family.</text>
</comment>
<protein>
    <recommendedName>
        <fullName evidence="1">endopeptidase La</fullName>
        <ecNumber evidence="1">3.4.21.53</ecNumber>
    </recommendedName>
</protein>
<reference evidence="3 4" key="1">
    <citation type="submission" date="2020-07" db="EMBL/GenBank/DDBJ databases">
        <title>non toxigenic Corynebacterium sp. nov from a clinical source.</title>
        <authorList>
            <person name="Bernier A.-M."/>
            <person name="Bernard K."/>
        </authorList>
    </citation>
    <scope>NUCLEOTIDE SEQUENCE [LARGE SCALE GENOMIC DNA]</scope>
    <source>
        <strain evidence="4">NML 93-0612</strain>
    </source>
</reference>
<name>A0A7G5FH18_9CORY</name>
<dbReference type="GO" id="GO:0030163">
    <property type="term" value="P:protein catabolic process"/>
    <property type="evidence" value="ECO:0007669"/>
    <property type="project" value="InterPro"/>
</dbReference>
<dbReference type="InterPro" id="IPR014721">
    <property type="entry name" value="Ribsml_uS5_D2-typ_fold_subgr"/>
</dbReference>
<dbReference type="GO" id="GO:0005524">
    <property type="term" value="F:ATP binding"/>
    <property type="evidence" value="ECO:0007669"/>
    <property type="project" value="InterPro"/>
</dbReference>
<gene>
    <name evidence="3" type="ORF">HW450_04090</name>
</gene>
<dbReference type="InterPro" id="IPR020568">
    <property type="entry name" value="Ribosomal_Su5_D2-typ_SF"/>
</dbReference>
<dbReference type="EC" id="3.4.21.53" evidence="1"/>
<evidence type="ECO:0000313" key="4">
    <source>
        <dbReference type="Proteomes" id="UP000515570"/>
    </source>
</evidence>
<dbReference type="AlphaFoldDB" id="A0A7G5FH18"/>
<dbReference type="Gene3D" id="3.30.230.10">
    <property type="match status" value="1"/>
</dbReference>
<comment type="catalytic activity">
    <reaction evidence="1">
        <text>Hydrolysis of proteins in presence of ATP.</text>
        <dbReference type="EC" id="3.4.21.53"/>
    </reaction>
</comment>
<dbReference type="Pfam" id="PF05362">
    <property type="entry name" value="Lon_C"/>
    <property type="match status" value="1"/>
</dbReference>
<dbReference type="InterPro" id="IPR027065">
    <property type="entry name" value="Lon_Prtase"/>
</dbReference>
<dbReference type="GO" id="GO:0004252">
    <property type="term" value="F:serine-type endopeptidase activity"/>
    <property type="evidence" value="ECO:0007669"/>
    <property type="project" value="UniProtKB-UniRule"/>
</dbReference>
<sequence length="346" mass="36577">MNRRSKTVIWGAIPVLAFSYLISSPTVPFTDIPLTVPYAAESPGPTFNTLAEYEGKKIVDITGTDVDQTTGNLNMTTVSVRTQMTLSQVMSRWLLSDDTIVPIESVFPPDLTEEEIKQQNQTAFSDSESSATLAAYRYLGRPTVVEVKDVMPDAPVKDLVTAGDRIVSFNGEKVESPAQLREFVAAKAPEEKVALGFEGGQTREVVLGKNPHTGKGLLGVILVSVPADGATIEYNLEDIGGPSAGLMFTLAVVDKLSPGELTGGKFIAGTGTIAESGEVGPIGGITHKIRAAKDAGAEVFLTPAANCGEAKTAKVKDITLLKVTSLTDAVKQLEAYNGGQQVTTCD</sequence>
<keyword evidence="4" id="KW-1185">Reference proteome</keyword>
<dbReference type="SUPFAM" id="SSF50156">
    <property type="entry name" value="PDZ domain-like"/>
    <property type="match status" value="1"/>
</dbReference>
<feature type="active site" evidence="1">
    <location>
        <position position="243"/>
    </location>
</feature>
<dbReference type="EMBL" id="CP059833">
    <property type="protein sequence ID" value="QMV85909.1"/>
    <property type="molecule type" value="Genomic_DNA"/>
</dbReference>
<dbReference type="InterPro" id="IPR036034">
    <property type="entry name" value="PDZ_sf"/>
</dbReference>